<organism evidence="2 3">
    <name type="scientific">Roseimicrobium gellanilyticum</name>
    <dbReference type="NCBI Taxonomy" id="748857"/>
    <lineage>
        <taxon>Bacteria</taxon>
        <taxon>Pseudomonadati</taxon>
        <taxon>Verrucomicrobiota</taxon>
        <taxon>Verrucomicrobiia</taxon>
        <taxon>Verrucomicrobiales</taxon>
        <taxon>Verrucomicrobiaceae</taxon>
        <taxon>Roseimicrobium</taxon>
    </lineage>
</organism>
<dbReference type="AlphaFoldDB" id="A0A366HT99"/>
<dbReference type="Proteomes" id="UP000253426">
    <property type="component" value="Unassembled WGS sequence"/>
</dbReference>
<keyword evidence="3" id="KW-1185">Reference proteome</keyword>
<keyword evidence="1" id="KW-0472">Membrane</keyword>
<dbReference type="OrthoDB" id="196821at2"/>
<evidence type="ECO:0000256" key="1">
    <source>
        <dbReference type="SAM" id="Phobius"/>
    </source>
</evidence>
<evidence type="ECO:0000313" key="2">
    <source>
        <dbReference type="EMBL" id="RBP47503.1"/>
    </source>
</evidence>
<keyword evidence="1" id="KW-1133">Transmembrane helix</keyword>
<keyword evidence="1" id="KW-0812">Transmembrane</keyword>
<gene>
    <name evidence="2" type="ORF">DES53_101300</name>
</gene>
<accession>A0A366HT99</accession>
<evidence type="ECO:0000313" key="3">
    <source>
        <dbReference type="Proteomes" id="UP000253426"/>
    </source>
</evidence>
<comment type="caution">
    <text evidence="2">The sequence shown here is derived from an EMBL/GenBank/DDBJ whole genome shotgun (WGS) entry which is preliminary data.</text>
</comment>
<protein>
    <submittedName>
        <fullName evidence="2">Uncharacterized protein</fullName>
    </submittedName>
</protein>
<sequence>MSLKGFHILFITLAFLCTAGFWGWAVVFAERAKELGVSAMANFSGSLAIALLVYGIWFVVRKSKTIHVV</sequence>
<dbReference type="RefSeq" id="WP_113956432.1">
    <property type="nucleotide sequence ID" value="NZ_QNRR01000001.1"/>
</dbReference>
<reference evidence="2 3" key="1">
    <citation type="submission" date="2018-06" db="EMBL/GenBank/DDBJ databases">
        <title>Genomic Encyclopedia of Type Strains, Phase IV (KMG-IV): sequencing the most valuable type-strain genomes for metagenomic binning, comparative biology and taxonomic classification.</title>
        <authorList>
            <person name="Goeker M."/>
        </authorList>
    </citation>
    <scope>NUCLEOTIDE SEQUENCE [LARGE SCALE GENOMIC DNA]</scope>
    <source>
        <strain evidence="2 3">DSM 25532</strain>
    </source>
</reference>
<feature type="transmembrane region" description="Helical" evidence="1">
    <location>
        <begin position="39"/>
        <end position="60"/>
    </location>
</feature>
<name>A0A366HT99_9BACT</name>
<proteinExistence type="predicted"/>
<dbReference type="EMBL" id="QNRR01000001">
    <property type="protein sequence ID" value="RBP47503.1"/>
    <property type="molecule type" value="Genomic_DNA"/>
</dbReference>